<dbReference type="EMBL" id="JAVREQ010000001">
    <property type="protein sequence ID" value="MDT0377265.1"/>
    <property type="molecule type" value="Genomic_DNA"/>
</dbReference>
<dbReference type="Proteomes" id="UP001183414">
    <property type="component" value="Unassembled WGS sequence"/>
</dbReference>
<evidence type="ECO:0000313" key="2">
    <source>
        <dbReference type="Proteomes" id="UP001183414"/>
    </source>
</evidence>
<accession>A0ABU2NJU5</accession>
<proteinExistence type="predicted"/>
<protein>
    <submittedName>
        <fullName evidence="1">Uncharacterized protein</fullName>
    </submittedName>
</protein>
<keyword evidence="2" id="KW-1185">Reference proteome</keyword>
<organism evidence="1 2">
    <name type="scientific">Streptomyces hazeniae</name>
    <dbReference type="NCBI Taxonomy" id="3075538"/>
    <lineage>
        <taxon>Bacteria</taxon>
        <taxon>Bacillati</taxon>
        <taxon>Actinomycetota</taxon>
        <taxon>Actinomycetes</taxon>
        <taxon>Kitasatosporales</taxon>
        <taxon>Streptomycetaceae</taxon>
        <taxon>Streptomyces</taxon>
    </lineage>
</organism>
<reference evidence="2" key="1">
    <citation type="submission" date="2023-07" db="EMBL/GenBank/DDBJ databases">
        <title>30 novel species of actinomycetes from the DSMZ collection.</title>
        <authorList>
            <person name="Nouioui I."/>
        </authorList>
    </citation>
    <scope>NUCLEOTIDE SEQUENCE [LARGE SCALE GENOMIC DNA]</scope>
    <source>
        <strain evidence="2">DSM 42041</strain>
    </source>
</reference>
<name>A0ABU2NJU5_9ACTN</name>
<sequence>MPHTPPPAGRVATTAGRLQLVLRHWPDLHALRTTAPHDAWPPPSLNPYMRTAEEYDPTDRSAPVRLHVVDTITEVERVLVDAADRTADSVQRPVAHRVRAAGPGDSIGLQLATATLPLTEADRLDARRWRFTGDAPTGEKAAAWLLDRLDGKPGPFLPLAALHVDRIATAAAQAAERVEHALGLTRRAVPLAQDCACGGTLELHGGDGRPPAVVCSSCSRKAGGMPGRVA</sequence>
<gene>
    <name evidence="1" type="ORF">RM572_00550</name>
</gene>
<comment type="caution">
    <text evidence="1">The sequence shown here is derived from an EMBL/GenBank/DDBJ whole genome shotgun (WGS) entry which is preliminary data.</text>
</comment>
<evidence type="ECO:0000313" key="1">
    <source>
        <dbReference type="EMBL" id="MDT0377265.1"/>
    </source>
</evidence>
<dbReference type="RefSeq" id="WP_311671270.1">
    <property type="nucleotide sequence ID" value="NZ_JAVREQ010000001.1"/>
</dbReference>